<reference evidence="2 3" key="1">
    <citation type="submission" date="2018-11" db="EMBL/GenBank/DDBJ databases">
        <authorList>
            <person name="Da X."/>
        </authorList>
    </citation>
    <scope>NUCLEOTIDE SEQUENCE [LARGE SCALE GENOMIC DNA]</scope>
    <source>
        <strain evidence="2 3">S14-144</strain>
    </source>
</reference>
<gene>
    <name evidence="2" type="ORF">EH165_07050</name>
</gene>
<name>A0A3G8ZL10_9ACTN</name>
<protein>
    <submittedName>
        <fullName evidence="2">Uncharacterized protein</fullName>
    </submittedName>
</protein>
<sequence length="186" mass="20073">MEPRGDVTLTPPHLNALPGLIGGRVVLLNSPTVAAWIESFRAWPEGFEFELCVATAAGVVSNNKLGEMDIDFWGHQENTDALFELGVRAAGQEASNTSSLGLPRHHAEAPELSLRPNGGGGGGDHEIGTFWRTSWWLTPLPTTGEVEFWCSWKSGGVPRSAQSIDASRLARAADRSVSLWRESPEA</sequence>
<dbReference type="Proteomes" id="UP000268084">
    <property type="component" value="Chromosome"/>
</dbReference>
<dbReference type="RefSeq" id="WP_124798801.1">
    <property type="nucleotide sequence ID" value="NZ_CP034170.1"/>
</dbReference>
<dbReference type="EMBL" id="CP034170">
    <property type="protein sequence ID" value="AZI57933.1"/>
    <property type="molecule type" value="Genomic_DNA"/>
</dbReference>
<keyword evidence="3" id="KW-1185">Reference proteome</keyword>
<evidence type="ECO:0000256" key="1">
    <source>
        <dbReference type="SAM" id="MobiDB-lite"/>
    </source>
</evidence>
<dbReference type="AlphaFoldDB" id="A0A3G8ZL10"/>
<evidence type="ECO:0000313" key="3">
    <source>
        <dbReference type="Proteomes" id="UP000268084"/>
    </source>
</evidence>
<dbReference type="OrthoDB" id="9974855at2"/>
<proteinExistence type="predicted"/>
<reference evidence="2 3" key="2">
    <citation type="submission" date="2018-12" db="EMBL/GenBank/DDBJ databases">
        <title>Nakamurella antarcticus sp. nov., isolated from Antarctica South Shetland Islands soil.</title>
        <authorList>
            <person name="Peng F."/>
        </authorList>
    </citation>
    <scope>NUCLEOTIDE SEQUENCE [LARGE SCALE GENOMIC DNA]</scope>
    <source>
        <strain evidence="2 3">S14-144</strain>
    </source>
</reference>
<feature type="region of interest" description="Disordered" evidence="1">
    <location>
        <begin position="94"/>
        <end position="123"/>
    </location>
</feature>
<dbReference type="KEGG" id="nak:EH165_07050"/>
<organism evidence="2 3">
    <name type="scientific">Nakamurella antarctica</name>
    <dbReference type="NCBI Taxonomy" id="1902245"/>
    <lineage>
        <taxon>Bacteria</taxon>
        <taxon>Bacillati</taxon>
        <taxon>Actinomycetota</taxon>
        <taxon>Actinomycetes</taxon>
        <taxon>Nakamurellales</taxon>
        <taxon>Nakamurellaceae</taxon>
        <taxon>Nakamurella</taxon>
    </lineage>
</organism>
<accession>A0A3G8ZL10</accession>
<evidence type="ECO:0000313" key="2">
    <source>
        <dbReference type="EMBL" id="AZI57933.1"/>
    </source>
</evidence>